<dbReference type="Gene3D" id="3.40.390.10">
    <property type="entry name" value="Collagenase (Catalytic Domain)"/>
    <property type="match status" value="2"/>
</dbReference>
<organism evidence="5 6">
    <name type="scientific">Cylicostephanus goldi</name>
    <name type="common">Nematode worm</name>
    <dbReference type="NCBI Taxonomy" id="71465"/>
    <lineage>
        <taxon>Eukaryota</taxon>
        <taxon>Metazoa</taxon>
        <taxon>Ecdysozoa</taxon>
        <taxon>Nematoda</taxon>
        <taxon>Chromadorea</taxon>
        <taxon>Rhabditida</taxon>
        <taxon>Rhabditina</taxon>
        <taxon>Rhabditomorpha</taxon>
        <taxon>Strongyloidea</taxon>
        <taxon>Strongylidae</taxon>
        <taxon>Cylicostephanus</taxon>
    </lineage>
</organism>
<dbReference type="SMART" id="SM00235">
    <property type="entry name" value="ZnMc"/>
    <property type="match status" value="1"/>
</dbReference>
<gene>
    <name evidence="5" type="ORF">CGOC_LOCUS11404</name>
</gene>
<dbReference type="GO" id="GO:0008270">
    <property type="term" value="F:zinc ion binding"/>
    <property type="evidence" value="ECO:0007669"/>
    <property type="project" value="InterPro"/>
</dbReference>
<dbReference type="PANTHER" id="PTHR10127:SF793">
    <property type="entry name" value="ZINC METALLOPROTEINASE NAS-31"/>
    <property type="match status" value="1"/>
</dbReference>
<dbReference type="PROSITE" id="PS51864">
    <property type="entry name" value="ASTACIN"/>
    <property type="match status" value="1"/>
</dbReference>
<proteinExistence type="predicted"/>
<dbReference type="AlphaFoldDB" id="A0A3P7N0F3"/>
<dbReference type="CDD" id="cd04280">
    <property type="entry name" value="ZnMc_astacin_like"/>
    <property type="match status" value="1"/>
</dbReference>
<dbReference type="PANTHER" id="PTHR10127">
    <property type="entry name" value="DISCOIDIN, CUB, EGF, LAMININ , AND ZINC METALLOPROTEASE DOMAIN CONTAINING"/>
    <property type="match status" value="1"/>
</dbReference>
<evidence type="ECO:0000256" key="3">
    <source>
        <dbReference type="SAM" id="MobiDB-lite"/>
    </source>
</evidence>
<dbReference type="Proteomes" id="UP000271889">
    <property type="component" value="Unassembled WGS sequence"/>
</dbReference>
<dbReference type="InterPro" id="IPR034035">
    <property type="entry name" value="Astacin-like_dom"/>
</dbReference>
<feature type="region of interest" description="Disordered" evidence="3">
    <location>
        <begin position="1"/>
        <end position="26"/>
    </location>
</feature>
<dbReference type="GO" id="GO:0004222">
    <property type="term" value="F:metalloendopeptidase activity"/>
    <property type="evidence" value="ECO:0007669"/>
    <property type="project" value="InterPro"/>
</dbReference>
<dbReference type="InterPro" id="IPR001506">
    <property type="entry name" value="Peptidase_M12A"/>
</dbReference>
<dbReference type="EMBL" id="UYRV01116171">
    <property type="protein sequence ID" value="VDN29923.1"/>
    <property type="molecule type" value="Genomic_DNA"/>
</dbReference>
<keyword evidence="1" id="KW-1015">Disulfide bond</keyword>
<keyword evidence="6" id="KW-1185">Reference proteome</keyword>
<dbReference type="InterPro" id="IPR006026">
    <property type="entry name" value="Peptidase_Metallo"/>
</dbReference>
<evidence type="ECO:0000313" key="6">
    <source>
        <dbReference type="Proteomes" id="UP000271889"/>
    </source>
</evidence>
<accession>A0A3P7N0F3</accession>
<dbReference type="OrthoDB" id="5786116at2759"/>
<sequence length="190" mass="21359">MCQTSRPQAEQIGGGTEETSTTASRRRRQAYRDAYYPNTIWGSTVYYYFDRTATTAIKNAFLGATQFWANNTCISFEENRLSPNRIRVFKGQGCYSYVGRVGGQQDLSLGTGCESPDYVDQFDKETAATNYNYGMPYDYGSIMQYGATSASSNGRPTMMARDEAYQETMGSDIVAFYDVSMMNEHYDCKG</sequence>
<dbReference type="GO" id="GO:0006508">
    <property type="term" value="P:proteolysis"/>
    <property type="evidence" value="ECO:0007669"/>
    <property type="project" value="InterPro"/>
</dbReference>
<evidence type="ECO:0000313" key="5">
    <source>
        <dbReference type="EMBL" id="VDN29923.1"/>
    </source>
</evidence>
<name>A0A3P7N0F3_CYLGO</name>
<evidence type="ECO:0000256" key="2">
    <source>
        <dbReference type="PROSITE-ProRule" id="PRU01211"/>
    </source>
</evidence>
<evidence type="ECO:0000256" key="1">
    <source>
        <dbReference type="ARBA" id="ARBA00023157"/>
    </source>
</evidence>
<dbReference type="SUPFAM" id="SSF55486">
    <property type="entry name" value="Metalloproteases ('zincins'), catalytic domain"/>
    <property type="match status" value="1"/>
</dbReference>
<comment type="caution">
    <text evidence="2">Lacks conserved residue(s) required for the propagation of feature annotation.</text>
</comment>
<dbReference type="Pfam" id="PF01400">
    <property type="entry name" value="Astacin"/>
    <property type="match status" value="2"/>
</dbReference>
<dbReference type="InterPro" id="IPR024079">
    <property type="entry name" value="MetalloPept_cat_dom_sf"/>
</dbReference>
<evidence type="ECO:0000259" key="4">
    <source>
        <dbReference type="PROSITE" id="PS51864"/>
    </source>
</evidence>
<feature type="domain" description="Peptidase M12A" evidence="4">
    <location>
        <begin position="29"/>
        <end position="189"/>
    </location>
</feature>
<reference evidence="5 6" key="1">
    <citation type="submission" date="2018-11" db="EMBL/GenBank/DDBJ databases">
        <authorList>
            <consortium name="Pathogen Informatics"/>
        </authorList>
    </citation>
    <scope>NUCLEOTIDE SEQUENCE [LARGE SCALE GENOMIC DNA]</scope>
</reference>
<protein>
    <recommendedName>
        <fullName evidence="4">Peptidase M12A domain-containing protein</fullName>
    </recommendedName>
</protein>